<evidence type="ECO:0000256" key="5">
    <source>
        <dbReference type="ARBA" id="ARBA00023077"/>
    </source>
</evidence>
<dbReference type="AlphaFoldDB" id="A0A6N7LSF3"/>
<dbReference type="InterPro" id="IPR039426">
    <property type="entry name" value="TonB-dep_rcpt-like"/>
</dbReference>
<dbReference type="EMBL" id="WIRE01000001">
    <property type="protein sequence ID" value="MQX53233.1"/>
    <property type="molecule type" value="Genomic_DNA"/>
</dbReference>
<evidence type="ECO:0000259" key="10">
    <source>
        <dbReference type="Pfam" id="PF00593"/>
    </source>
</evidence>
<keyword evidence="2 8" id="KW-0813">Transport</keyword>
<comment type="subcellular location">
    <subcellularLocation>
        <location evidence="1 8">Cell outer membrane</location>
        <topology evidence="1 8">Multi-pass membrane protein</topology>
    </subcellularLocation>
</comment>
<dbReference type="SUPFAM" id="SSF56935">
    <property type="entry name" value="Porins"/>
    <property type="match status" value="1"/>
</dbReference>
<dbReference type="Proteomes" id="UP000469421">
    <property type="component" value="Unassembled WGS sequence"/>
</dbReference>
<keyword evidence="3 8" id="KW-1134">Transmembrane beta strand</keyword>
<name>A0A6N7LSF3_9GAMM</name>
<keyword evidence="7 8" id="KW-0998">Cell outer membrane</keyword>
<evidence type="ECO:0000256" key="9">
    <source>
        <dbReference type="RuleBase" id="RU003357"/>
    </source>
</evidence>
<keyword evidence="12" id="KW-0675">Receptor</keyword>
<comment type="caution">
    <text evidence="12">The sequence shown here is derived from an EMBL/GenBank/DDBJ whole genome shotgun (WGS) entry which is preliminary data.</text>
</comment>
<dbReference type="GO" id="GO:0044718">
    <property type="term" value="P:siderophore transmembrane transport"/>
    <property type="evidence" value="ECO:0007669"/>
    <property type="project" value="TreeGrafter"/>
</dbReference>
<dbReference type="GO" id="GO:0015344">
    <property type="term" value="F:siderophore uptake transmembrane transporter activity"/>
    <property type="evidence" value="ECO:0007669"/>
    <property type="project" value="TreeGrafter"/>
</dbReference>
<feature type="domain" description="TonB-dependent receptor-like beta-barrel" evidence="10">
    <location>
        <begin position="239"/>
        <end position="644"/>
    </location>
</feature>
<keyword evidence="4 8" id="KW-0812">Transmembrane</keyword>
<evidence type="ECO:0000256" key="7">
    <source>
        <dbReference type="ARBA" id="ARBA00023237"/>
    </source>
</evidence>
<dbReference type="Pfam" id="PF00593">
    <property type="entry name" value="TonB_dep_Rec_b-barrel"/>
    <property type="match status" value="1"/>
</dbReference>
<dbReference type="InterPro" id="IPR000531">
    <property type="entry name" value="Beta-barrel_TonB"/>
</dbReference>
<keyword evidence="6 8" id="KW-0472">Membrane</keyword>
<feature type="domain" description="TonB-dependent receptor plug" evidence="11">
    <location>
        <begin position="27"/>
        <end position="135"/>
    </location>
</feature>
<evidence type="ECO:0000256" key="8">
    <source>
        <dbReference type="PROSITE-ProRule" id="PRU01360"/>
    </source>
</evidence>
<proteinExistence type="inferred from homology"/>
<dbReference type="Pfam" id="PF07715">
    <property type="entry name" value="Plug"/>
    <property type="match status" value="1"/>
</dbReference>
<dbReference type="InterPro" id="IPR012910">
    <property type="entry name" value="Plug_dom"/>
</dbReference>
<evidence type="ECO:0000313" key="13">
    <source>
        <dbReference type="Proteomes" id="UP000469421"/>
    </source>
</evidence>
<dbReference type="PROSITE" id="PS52016">
    <property type="entry name" value="TONB_DEPENDENT_REC_3"/>
    <property type="match status" value="1"/>
</dbReference>
<reference evidence="12 13" key="1">
    <citation type="submission" date="2019-10" db="EMBL/GenBank/DDBJ databases">
        <title>Alcanivorax sp.PA15-N-34 draft genome sequence.</title>
        <authorList>
            <person name="Liao X."/>
            <person name="Shao Z."/>
        </authorList>
    </citation>
    <scope>NUCLEOTIDE SEQUENCE [LARGE SCALE GENOMIC DNA]</scope>
    <source>
        <strain evidence="12 13">PA15-N-34</strain>
    </source>
</reference>
<comment type="similarity">
    <text evidence="8 9">Belongs to the TonB-dependent receptor family.</text>
</comment>
<keyword evidence="5 9" id="KW-0798">TonB box</keyword>
<dbReference type="GO" id="GO:0009279">
    <property type="term" value="C:cell outer membrane"/>
    <property type="evidence" value="ECO:0007669"/>
    <property type="project" value="UniProtKB-SubCell"/>
</dbReference>
<dbReference type="Gene3D" id="2.40.170.20">
    <property type="entry name" value="TonB-dependent receptor, beta-barrel domain"/>
    <property type="match status" value="1"/>
</dbReference>
<evidence type="ECO:0000256" key="1">
    <source>
        <dbReference type="ARBA" id="ARBA00004571"/>
    </source>
</evidence>
<dbReference type="RefSeq" id="WP_153500449.1">
    <property type="nucleotide sequence ID" value="NZ_WIRE01000001.1"/>
</dbReference>
<evidence type="ECO:0000256" key="3">
    <source>
        <dbReference type="ARBA" id="ARBA00022452"/>
    </source>
</evidence>
<evidence type="ECO:0000259" key="11">
    <source>
        <dbReference type="Pfam" id="PF07715"/>
    </source>
</evidence>
<dbReference type="PANTHER" id="PTHR30069:SF27">
    <property type="entry name" value="BLL4766 PROTEIN"/>
    <property type="match status" value="1"/>
</dbReference>
<organism evidence="12 13">
    <name type="scientific">Alcanivorax sediminis</name>
    <dbReference type="NCBI Taxonomy" id="2663008"/>
    <lineage>
        <taxon>Bacteria</taxon>
        <taxon>Pseudomonadati</taxon>
        <taxon>Pseudomonadota</taxon>
        <taxon>Gammaproteobacteria</taxon>
        <taxon>Oceanospirillales</taxon>
        <taxon>Alcanivoracaceae</taxon>
        <taxon>Alcanivorax</taxon>
    </lineage>
</organism>
<evidence type="ECO:0000256" key="4">
    <source>
        <dbReference type="ARBA" id="ARBA00022692"/>
    </source>
</evidence>
<sequence length="686" mass="77121">MEPMEPMMPMSDMPAMVLTPARVSQPQSEAPASVTVIDRNLIEASGARELYEVLKLVPGMSAVKVDGNVPTVAYHGTQARDTRRMLVLLDGRSQYQPGLSRVNWNDMPVDIQDVERIEVTRGPAAAAYGANAFTAVINIITRDPRDISRNSVSVAAGNNGIRDGRAAAAGQSEDMAWRASVARRADEGYDEPFEDAKLPDAKLIETLNSEWLWTADEKNTFAVLAGGSTSRLERVQESGVADIGEYRQDPIQKGERAFLQLEWQHVFSDTHQLKLTGYGQYNNEVTDFKVCYFDPVTGQTGPGGGLFFSQELRDLFLANNSDIDATLNAAFSDPDVLARYGVLSGVGEDFCAVNELDVKEERYDLELQDTLQITDRLRLVSGLNVRQDRAQSETYLSGTEENLSYRGFGNLSAEVIRNVLVNLGGYWEHDELTGKHFSPRAGVNWRFMPGHSLRYVYSEAVRTPDIYEDRAKTNIRANDLRGAFASDPQGLLGWSPAYFFVTRTSPGTLESEEIRSWEVGYFGQLQELELDVRYFQESLTNLLSNSLNLFEFVPANDGEVFHQGTEAQLTWRPTVNHLLRATGAHIHTRTNIKTETRLAARNSGSMLWAWQLTKRWGLSSAYYLFNDYNQNTFERVDAQLRFRHRLAGSEVEWKAVAQHALNKAPIVFEENRYAEDRMWLGVSVRF</sequence>
<accession>A0A6N7LSF3</accession>
<dbReference type="Gene3D" id="2.170.130.10">
    <property type="entry name" value="TonB-dependent receptor, plug domain"/>
    <property type="match status" value="1"/>
</dbReference>
<evidence type="ECO:0000256" key="6">
    <source>
        <dbReference type="ARBA" id="ARBA00023136"/>
    </source>
</evidence>
<evidence type="ECO:0000256" key="2">
    <source>
        <dbReference type="ARBA" id="ARBA00022448"/>
    </source>
</evidence>
<dbReference type="PANTHER" id="PTHR30069">
    <property type="entry name" value="TONB-DEPENDENT OUTER MEMBRANE RECEPTOR"/>
    <property type="match status" value="1"/>
</dbReference>
<dbReference type="InterPro" id="IPR037066">
    <property type="entry name" value="Plug_dom_sf"/>
</dbReference>
<evidence type="ECO:0000313" key="12">
    <source>
        <dbReference type="EMBL" id="MQX53233.1"/>
    </source>
</evidence>
<protein>
    <submittedName>
        <fullName evidence="12">TonB-dependent receptor plug domain-containing protein</fullName>
    </submittedName>
</protein>
<dbReference type="InterPro" id="IPR036942">
    <property type="entry name" value="Beta-barrel_TonB_sf"/>
</dbReference>
<gene>
    <name evidence="12" type="ORF">GFN93_08215</name>
</gene>
<keyword evidence="13" id="KW-1185">Reference proteome</keyword>